<comment type="subcellular location">
    <subcellularLocation>
        <location evidence="1">Membrane</location>
        <topology evidence="1">Multi-pass membrane protein</topology>
    </subcellularLocation>
</comment>
<dbReference type="GO" id="GO:0006826">
    <property type="term" value="P:iron ion transport"/>
    <property type="evidence" value="ECO:0007669"/>
    <property type="project" value="TreeGrafter"/>
</dbReference>
<dbReference type="OrthoDB" id="167398at2759"/>
<dbReference type="SFLD" id="SFLDS00052">
    <property type="entry name" value="Ferric_Reductase_Domain"/>
    <property type="match status" value="1"/>
</dbReference>
<accession>M2T0F3</accession>
<feature type="transmembrane region" description="Helical" evidence="11">
    <location>
        <begin position="20"/>
        <end position="43"/>
    </location>
</feature>
<dbReference type="InterPro" id="IPR013112">
    <property type="entry name" value="FAD-bd_8"/>
</dbReference>
<comment type="similarity">
    <text evidence="2">Belongs to the ferric reductase (FRE) family.</text>
</comment>
<evidence type="ECO:0000256" key="8">
    <source>
        <dbReference type="ARBA" id="ARBA00023065"/>
    </source>
</evidence>
<feature type="transmembrane region" description="Helical" evidence="11">
    <location>
        <begin position="249"/>
        <end position="268"/>
    </location>
</feature>
<keyword evidence="9 11" id="KW-0472">Membrane</keyword>
<dbReference type="Pfam" id="PF08022">
    <property type="entry name" value="FAD_binding_8"/>
    <property type="match status" value="1"/>
</dbReference>
<dbReference type="Pfam" id="PF01794">
    <property type="entry name" value="Ferric_reduct"/>
    <property type="match status" value="1"/>
</dbReference>
<gene>
    <name evidence="13" type="ORF">COCSADRAFT_191732</name>
</gene>
<evidence type="ECO:0000313" key="14">
    <source>
        <dbReference type="Proteomes" id="UP000016934"/>
    </source>
</evidence>
<dbReference type="SFLD" id="SFLDG01168">
    <property type="entry name" value="Ferric_reductase_subgroup_(FRE"/>
    <property type="match status" value="1"/>
</dbReference>
<feature type="transmembrane region" description="Helical" evidence="11">
    <location>
        <begin position="322"/>
        <end position="338"/>
    </location>
</feature>
<reference evidence="14" key="2">
    <citation type="journal article" date="2013" name="PLoS Genet.">
        <title>Comparative genome structure, secondary metabolite, and effector coding capacity across Cochliobolus pathogens.</title>
        <authorList>
            <person name="Condon B.J."/>
            <person name="Leng Y."/>
            <person name="Wu D."/>
            <person name="Bushley K.E."/>
            <person name="Ohm R.A."/>
            <person name="Otillar R."/>
            <person name="Martin J."/>
            <person name="Schackwitz W."/>
            <person name="Grimwood J."/>
            <person name="MohdZainudin N."/>
            <person name="Xue C."/>
            <person name="Wang R."/>
            <person name="Manning V.A."/>
            <person name="Dhillon B."/>
            <person name="Tu Z.J."/>
            <person name="Steffenson B.J."/>
            <person name="Salamov A."/>
            <person name="Sun H."/>
            <person name="Lowry S."/>
            <person name="LaButti K."/>
            <person name="Han J."/>
            <person name="Copeland A."/>
            <person name="Lindquist E."/>
            <person name="Barry K."/>
            <person name="Schmutz J."/>
            <person name="Baker S.E."/>
            <person name="Ciuffetti L.M."/>
            <person name="Grigoriev I.V."/>
            <person name="Zhong S."/>
            <person name="Turgeon B.G."/>
        </authorList>
    </citation>
    <scope>NUCLEOTIDE SEQUENCE [LARGE SCALE GENOMIC DNA]</scope>
    <source>
        <strain evidence="14">ND90Pr / ATCC 201652</strain>
    </source>
</reference>
<keyword evidence="14" id="KW-1185">Reference proteome</keyword>
<dbReference type="KEGG" id="bsc:COCSADRAFT_191732"/>
<proteinExistence type="inferred from homology"/>
<evidence type="ECO:0000256" key="3">
    <source>
        <dbReference type="ARBA" id="ARBA00022448"/>
    </source>
</evidence>
<dbReference type="CDD" id="cd06186">
    <property type="entry name" value="NOX_Duox_like_FAD_NADP"/>
    <property type="match status" value="1"/>
</dbReference>
<feature type="region of interest" description="Disordered" evidence="10">
    <location>
        <begin position="593"/>
        <end position="616"/>
    </location>
</feature>
<evidence type="ECO:0000256" key="11">
    <source>
        <dbReference type="SAM" id="Phobius"/>
    </source>
</evidence>
<keyword evidence="5" id="KW-0249">Electron transport</keyword>
<dbReference type="HOGENOM" id="CLU_016134_0_0_1"/>
<dbReference type="PROSITE" id="PS51384">
    <property type="entry name" value="FAD_FR"/>
    <property type="match status" value="1"/>
</dbReference>
<dbReference type="GO" id="GO:0006879">
    <property type="term" value="P:intracellular iron ion homeostasis"/>
    <property type="evidence" value="ECO:0007669"/>
    <property type="project" value="TreeGrafter"/>
</dbReference>
<keyword evidence="7" id="KW-0560">Oxidoreductase</keyword>
<keyword evidence="4 11" id="KW-0812">Transmembrane</keyword>
<evidence type="ECO:0000259" key="12">
    <source>
        <dbReference type="PROSITE" id="PS51384"/>
    </source>
</evidence>
<dbReference type="AlphaFoldDB" id="M2T0F3"/>
<organism evidence="13 14">
    <name type="scientific">Cochliobolus sativus (strain ND90Pr / ATCC 201652)</name>
    <name type="common">Common root rot and spot blotch fungus</name>
    <name type="synonym">Bipolaris sorokiniana</name>
    <dbReference type="NCBI Taxonomy" id="665912"/>
    <lineage>
        <taxon>Eukaryota</taxon>
        <taxon>Fungi</taxon>
        <taxon>Dikarya</taxon>
        <taxon>Ascomycota</taxon>
        <taxon>Pezizomycotina</taxon>
        <taxon>Dothideomycetes</taxon>
        <taxon>Pleosporomycetidae</taxon>
        <taxon>Pleosporales</taxon>
        <taxon>Pleosporineae</taxon>
        <taxon>Pleosporaceae</taxon>
        <taxon>Bipolaris</taxon>
    </lineage>
</organism>
<dbReference type="OMA" id="VIRWTGY"/>
<dbReference type="InterPro" id="IPR039261">
    <property type="entry name" value="FNR_nucleotide-bd"/>
</dbReference>
<feature type="transmembrane region" description="Helical" evidence="11">
    <location>
        <begin position="288"/>
        <end position="310"/>
    </location>
</feature>
<evidence type="ECO:0000256" key="2">
    <source>
        <dbReference type="ARBA" id="ARBA00006278"/>
    </source>
</evidence>
<sequence>MVVPVIIRPSRLTKRPSRILNPAIKTSGPSLVAALHMLVAMFFNSTSHPLAARHIQSDDNVQYTIDYWGYAVRKMPCTNDKGTCEYLDSVYGDHETSMIFTFVMWAVIGLILLLFIVFRLARPQKQNGPRQSFVYRLTRLASSAVRKHLLPECSKVFRYTTRLQVLILALLCAYLTAFSFAGITYKTWITPIKDSSLHNTRTGMGGFADRIGAFAFALTPLTIALCSRDSILSMVTGIPYQSFNFLHRWTGRIILVQSFVHAIIWTIIEAKLYQPQPTVYAKFINQEYMVWGCIAQAFITFLFVFSLRPVIRWTGYEFFRKSHLLVSILYIGACWGHWEKLSCWMIASFSIMGFDLVARSVRTFLIHTGYKERDGWFGFRSAPAIMDTFKDPTGTIVRMTFYHKHSPWAVGQHFYLTFPALNMWQSHPFTPGSNPNSSSPLQRHTYIIRACNGETAKLAALANAAENCYPRMQASTPVIMMGPYGSSVINNEASNILAISGGTGITYTLPVIMNALSSSSPARNIELIWTIRHIENLAWIAPELAYLKSQLYQSDEATSSSSSDIEKKDDTPVVSVSSNKRFRIRIFVTRPETTKQEASPQLDSGKGKDKDYDDGAALEPVSSIESMDLDRQIDELKRECPDFSVTWLSNARPDVASLVSNFMSETVESGLTQVVGSGLPELGTRIRSAVAAQNMPGSVWKGEERGDVECVWDDRMG</sequence>
<keyword evidence="6 11" id="KW-1133">Transmembrane helix</keyword>
<dbReference type="SUPFAM" id="SSF52343">
    <property type="entry name" value="Ferredoxin reductase-like, C-terminal NADP-linked domain"/>
    <property type="match status" value="1"/>
</dbReference>
<dbReference type="Proteomes" id="UP000016934">
    <property type="component" value="Unassembled WGS sequence"/>
</dbReference>
<evidence type="ECO:0000256" key="1">
    <source>
        <dbReference type="ARBA" id="ARBA00004141"/>
    </source>
</evidence>
<feature type="transmembrane region" description="Helical" evidence="11">
    <location>
        <begin position="165"/>
        <end position="185"/>
    </location>
</feature>
<feature type="transmembrane region" description="Helical" evidence="11">
    <location>
        <begin position="211"/>
        <end position="228"/>
    </location>
</feature>
<dbReference type="InterPro" id="IPR013121">
    <property type="entry name" value="Fe_red_NAD-bd_6"/>
</dbReference>
<keyword evidence="8" id="KW-0406">Ion transport</keyword>
<dbReference type="PANTHER" id="PTHR32361:SF3">
    <property type="entry name" value="REDUCTASE, PUTATIVE (AFU_ORTHOLOGUE AFUA_6G13750)-RELATED"/>
    <property type="match status" value="1"/>
</dbReference>
<evidence type="ECO:0000313" key="13">
    <source>
        <dbReference type="EMBL" id="EMD62507.1"/>
    </source>
</evidence>
<name>M2T0F3_COCSN</name>
<dbReference type="InterPro" id="IPR013130">
    <property type="entry name" value="Fe3_Rdtase_TM_dom"/>
</dbReference>
<evidence type="ECO:0000256" key="10">
    <source>
        <dbReference type="SAM" id="MobiDB-lite"/>
    </source>
</evidence>
<dbReference type="InterPro" id="IPR017927">
    <property type="entry name" value="FAD-bd_FR_type"/>
</dbReference>
<dbReference type="Gene3D" id="3.40.50.80">
    <property type="entry name" value="Nucleotide-binding domain of ferredoxin-NADP reductase (FNR) module"/>
    <property type="match status" value="1"/>
</dbReference>
<dbReference type="Pfam" id="PF08030">
    <property type="entry name" value="NAD_binding_6"/>
    <property type="match status" value="1"/>
</dbReference>
<dbReference type="PANTHER" id="PTHR32361">
    <property type="entry name" value="FERRIC/CUPRIC REDUCTASE TRANSMEMBRANE COMPONENT"/>
    <property type="match status" value="1"/>
</dbReference>
<protein>
    <recommendedName>
        <fullName evidence="12">FAD-binding FR-type domain-containing protein</fullName>
    </recommendedName>
</protein>
<dbReference type="GO" id="GO:0015677">
    <property type="term" value="P:copper ion import"/>
    <property type="evidence" value="ECO:0007669"/>
    <property type="project" value="TreeGrafter"/>
</dbReference>
<feature type="domain" description="FAD-binding FR-type" evidence="12">
    <location>
        <begin position="374"/>
        <end position="490"/>
    </location>
</feature>
<evidence type="ECO:0000256" key="6">
    <source>
        <dbReference type="ARBA" id="ARBA00022989"/>
    </source>
</evidence>
<dbReference type="GeneID" id="19133778"/>
<dbReference type="GO" id="GO:0000293">
    <property type="term" value="F:ferric-chelate reductase activity"/>
    <property type="evidence" value="ECO:0007669"/>
    <property type="project" value="UniProtKB-ARBA"/>
</dbReference>
<feature type="transmembrane region" description="Helical" evidence="11">
    <location>
        <begin position="98"/>
        <end position="121"/>
    </location>
</feature>
<dbReference type="EMBL" id="KB445646">
    <property type="protein sequence ID" value="EMD62507.1"/>
    <property type="molecule type" value="Genomic_DNA"/>
</dbReference>
<evidence type="ECO:0000256" key="9">
    <source>
        <dbReference type="ARBA" id="ARBA00023136"/>
    </source>
</evidence>
<reference evidence="13 14" key="1">
    <citation type="journal article" date="2012" name="PLoS Pathog.">
        <title>Diverse lifestyles and strategies of plant pathogenesis encoded in the genomes of eighteen Dothideomycetes fungi.</title>
        <authorList>
            <person name="Ohm R.A."/>
            <person name="Feau N."/>
            <person name="Henrissat B."/>
            <person name="Schoch C.L."/>
            <person name="Horwitz B.A."/>
            <person name="Barry K.W."/>
            <person name="Condon B.J."/>
            <person name="Copeland A.C."/>
            <person name="Dhillon B."/>
            <person name="Glaser F."/>
            <person name="Hesse C.N."/>
            <person name="Kosti I."/>
            <person name="LaButti K."/>
            <person name="Lindquist E.A."/>
            <person name="Lucas S."/>
            <person name="Salamov A.A."/>
            <person name="Bradshaw R.E."/>
            <person name="Ciuffetti L."/>
            <person name="Hamelin R.C."/>
            <person name="Kema G.H.J."/>
            <person name="Lawrence C."/>
            <person name="Scott J.A."/>
            <person name="Spatafora J.W."/>
            <person name="Turgeon B.G."/>
            <person name="de Wit P.J.G.M."/>
            <person name="Zhong S."/>
            <person name="Goodwin S.B."/>
            <person name="Grigoriev I.V."/>
        </authorList>
    </citation>
    <scope>NUCLEOTIDE SEQUENCE [LARGE SCALE GENOMIC DNA]</scope>
    <source>
        <strain evidence="14">ND90Pr / ATCC 201652</strain>
    </source>
</reference>
<keyword evidence="3" id="KW-0813">Transport</keyword>
<evidence type="ECO:0000256" key="7">
    <source>
        <dbReference type="ARBA" id="ARBA00023002"/>
    </source>
</evidence>
<dbReference type="eggNOG" id="KOG0039">
    <property type="taxonomic scope" value="Eukaryota"/>
</dbReference>
<evidence type="ECO:0000256" key="5">
    <source>
        <dbReference type="ARBA" id="ARBA00022982"/>
    </source>
</evidence>
<dbReference type="InterPro" id="IPR051410">
    <property type="entry name" value="Ferric/Cupric_Reductase"/>
</dbReference>
<evidence type="ECO:0000256" key="4">
    <source>
        <dbReference type="ARBA" id="ARBA00022692"/>
    </source>
</evidence>
<dbReference type="GO" id="GO:0005886">
    <property type="term" value="C:plasma membrane"/>
    <property type="evidence" value="ECO:0007669"/>
    <property type="project" value="TreeGrafter"/>
</dbReference>
<dbReference type="RefSeq" id="XP_007701858.1">
    <property type="nucleotide sequence ID" value="XM_007703668.1"/>
</dbReference>